<keyword evidence="2" id="KW-0677">Repeat</keyword>
<dbReference type="InterPro" id="IPR001611">
    <property type="entry name" value="Leu-rich_rpt"/>
</dbReference>
<dbReference type="Pfam" id="PF00560">
    <property type="entry name" value="LRR_1"/>
    <property type="match status" value="2"/>
</dbReference>
<evidence type="ECO:0000256" key="3">
    <source>
        <dbReference type="ARBA" id="ARBA00023242"/>
    </source>
</evidence>
<dbReference type="Proteomes" id="UP001153714">
    <property type="component" value="Chromosome 3"/>
</dbReference>
<name>A0A9N9WFP0_9NEOP</name>
<dbReference type="PANTHER" id="PTHR48051:SF52">
    <property type="entry name" value="LEUCINE-RICH REPEAT PROTEIN 1"/>
    <property type="match status" value="1"/>
</dbReference>
<keyword evidence="1" id="KW-0433">Leucine-rich repeat</keyword>
<dbReference type="SUPFAM" id="SSF52058">
    <property type="entry name" value="L domain-like"/>
    <property type="match status" value="1"/>
</dbReference>
<evidence type="ECO:0000256" key="1">
    <source>
        <dbReference type="ARBA" id="ARBA00022614"/>
    </source>
</evidence>
<dbReference type="InterPro" id="IPR032675">
    <property type="entry name" value="LRR_dom_sf"/>
</dbReference>
<dbReference type="PROSITE" id="PS51450">
    <property type="entry name" value="LRR"/>
    <property type="match status" value="2"/>
</dbReference>
<evidence type="ECO:0000313" key="5">
    <source>
        <dbReference type="EMBL" id="CAG9791076.1"/>
    </source>
</evidence>
<feature type="domain" description="PIF1/LRR1 pleckstrin homology" evidence="4">
    <location>
        <begin position="1"/>
        <end position="117"/>
    </location>
</feature>
<dbReference type="SMART" id="SM00369">
    <property type="entry name" value="LRR_TYP"/>
    <property type="match status" value="3"/>
</dbReference>
<organism evidence="5 6">
    <name type="scientific">Diatraea saccharalis</name>
    <name type="common">sugarcane borer</name>
    <dbReference type="NCBI Taxonomy" id="40085"/>
    <lineage>
        <taxon>Eukaryota</taxon>
        <taxon>Metazoa</taxon>
        <taxon>Ecdysozoa</taxon>
        <taxon>Arthropoda</taxon>
        <taxon>Hexapoda</taxon>
        <taxon>Insecta</taxon>
        <taxon>Pterygota</taxon>
        <taxon>Neoptera</taxon>
        <taxon>Endopterygota</taxon>
        <taxon>Lepidoptera</taxon>
        <taxon>Glossata</taxon>
        <taxon>Ditrysia</taxon>
        <taxon>Pyraloidea</taxon>
        <taxon>Crambidae</taxon>
        <taxon>Crambinae</taxon>
        <taxon>Diatraea</taxon>
    </lineage>
</organism>
<keyword evidence="6" id="KW-1185">Reference proteome</keyword>
<dbReference type="Gene3D" id="3.80.10.10">
    <property type="entry name" value="Ribonuclease Inhibitor"/>
    <property type="match status" value="2"/>
</dbReference>
<dbReference type="GO" id="GO:0005737">
    <property type="term" value="C:cytoplasm"/>
    <property type="evidence" value="ECO:0007669"/>
    <property type="project" value="TreeGrafter"/>
</dbReference>
<dbReference type="AlphaFoldDB" id="A0A9N9WFP0"/>
<proteinExistence type="predicted"/>
<evidence type="ECO:0000256" key="2">
    <source>
        <dbReference type="ARBA" id="ARBA00022737"/>
    </source>
</evidence>
<reference evidence="5" key="2">
    <citation type="submission" date="2022-10" db="EMBL/GenBank/DDBJ databases">
        <authorList>
            <consortium name="ENA_rothamsted_submissions"/>
            <consortium name="culmorum"/>
            <person name="King R."/>
        </authorList>
    </citation>
    <scope>NUCLEOTIDE SEQUENCE</scope>
</reference>
<sequence length="277" mass="31478">MKLQCQVEVVNRLHSNLNIKSNGRYVKSTLALAKQPKLKKDHGTEYVIIHFSTINKTGIKYKVSFVKQVFVKCIDKGLSTLRFEEPPVDLCIKSEATQLKCFLRLLKSCLTGNCENINLANISNISVTHKDIAPTKMIVKDRSQFPDKGLPRTLESLHIIGLKLHNFRRDILLLRNLVVLDLSDNEIEKIPPEFGRMPNLAELILVNNSLGNNSEIDWRWLLGPQIIKTLKLLDLTGNRIKSLPKSIWKLQCLVTLKIDNNSLRKLPSTLGRIGSLR</sequence>
<dbReference type="PANTHER" id="PTHR48051">
    <property type="match status" value="1"/>
</dbReference>
<dbReference type="InterPro" id="IPR050216">
    <property type="entry name" value="LRR_domain-containing"/>
</dbReference>
<keyword evidence="3" id="KW-0539">Nucleus</keyword>
<evidence type="ECO:0000259" key="4">
    <source>
        <dbReference type="Pfam" id="PF25344"/>
    </source>
</evidence>
<dbReference type="InterPro" id="IPR057437">
    <property type="entry name" value="PIF1/LRR1_PH"/>
</dbReference>
<reference evidence="5" key="1">
    <citation type="submission" date="2021-12" db="EMBL/GenBank/DDBJ databases">
        <authorList>
            <person name="King R."/>
        </authorList>
    </citation>
    <scope>NUCLEOTIDE SEQUENCE</scope>
</reference>
<accession>A0A9N9WFP0</accession>
<dbReference type="InterPro" id="IPR003591">
    <property type="entry name" value="Leu-rich_rpt_typical-subtyp"/>
</dbReference>
<dbReference type="EMBL" id="OU893334">
    <property type="protein sequence ID" value="CAG9791076.1"/>
    <property type="molecule type" value="Genomic_DNA"/>
</dbReference>
<evidence type="ECO:0000313" key="6">
    <source>
        <dbReference type="Proteomes" id="UP001153714"/>
    </source>
</evidence>
<dbReference type="OrthoDB" id="17912at2759"/>
<gene>
    <name evidence="5" type="ORF">DIATSA_LOCUS8709</name>
</gene>
<dbReference type="Pfam" id="PF25344">
    <property type="entry name" value="PH_LRR1"/>
    <property type="match status" value="1"/>
</dbReference>
<protein>
    <recommendedName>
        <fullName evidence="4">PIF1/LRR1 pleckstrin homology domain-containing protein</fullName>
    </recommendedName>
</protein>